<sequence length="538" mass="59635">MADADVSLGKAGVHAVIEKFKDQILTQVEDHYNEIAVKDQILSELQQIRDDTKVLRGVDFETARDKLTLWSKTRDDMGSFIDIAPLDTASECAARAFHVVSDPLDRLMAVKFLVFADYHRVALSWETDDGNPDWDKGKKAAQAIMHLYFSERKFPQLYKAAKEELKGKNRATRVLRDKKKRREMLLNFNLLDRSVFAMHPVNESSNHPEFPELEKAVVRACYSKGGKIMMLPANIGHTLGPTERITLGGHSDTVNCCALYSGDKLAISGSRDKTLRVWNLFTGEQVQILKGHRGGVECCAVYGDGTHAISGGYDKTLRVWDLATGEEVRTLEGHSEAVMCCALYEDGTHAISGGMDNTIRVWNLSTGDEVWTLEGHSDFVQCCAVYSNSTRAISGSWDQTLRIWNLSTGEELRTLEGHGGGVLCCALCYDGIHAISGSYDKTLRLWDLSTGEERHTLKGHSSAVWSCTACGNDTHAISGSEDKTMKLWNLSTGEKKQTFEGHSDIVRSCTVYGNGTRAISGSDDKTLKIWDLPTLARI</sequence>
<dbReference type="Pfam" id="PF00400">
    <property type="entry name" value="WD40"/>
    <property type="match status" value="7"/>
</dbReference>
<protein>
    <submittedName>
        <fullName evidence="4">Uncharacterized protein</fullName>
    </submittedName>
</protein>
<dbReference type="CDD" id="cd00200">
    <property type="entry name" value="WD40"/>
    <property type="match status" value="1"/>
</dbReference>
<accession>A0A7S4S906</accession>
<evidence type="ECO:0000256" key="2">
    <source>
        <dbReference type="ARBA" id="ARBA00022737"/>
    </source>
</evidence>
<keyword evidence="1 3" id="KW-0853">WD repeat</keyword>
<feature type="repeat" description="WD" evidence="3">
    <location>
        <begin position="247"/>
        <end position="288"/>
    </location>
</feature>
<dbReference type="InterPro" id="IPR001680">
    <property type="entry name" value="WD40_rpt"/>
</dbReference>
<dbReference type="SMART" id="SM00320">
    <property type="entry name" value="WD40"/>
    <property type="match status" value="7"/>
</dbReference>
<dbReference type="SUPFAM" id="SSF50978">
    <property type="entry name" value="WD40 repeat-like"/>
    <property type="match status" value="1"/>
</dbReference>
<dbReference type="InterPro" id="IPR019775">
    <property type="entry name" value="WD40_repeat_CS"/>
</dbReference>
<feature type="repeat" description="WD" evidence="3">
    <location>
        <begin position="457"/>
        <end position="498"/>
    </location>
</feature>
<feature type="repeat" description="WD" evidence="3">
    <location>
        <begin position="373"/>
        <end position="414"/>
    </location>
</feature>
<dbReference type="PROSITE" id="PS50294">
    <property type="entry name" value="WD_REPEATS_REGION"/>
    <property type="match status" value="7"/>
</dbReference>
<evidence type="ECO:0000256" key="3">
    <source>
        <dbReference type="PROSITE-ProRule" id="PRU00221"/>
    </source>
</evidence>
<feature type="repeat" description="WD" evidence="3">
    <location>
        <begin position="289"/>
        <end position="330"/>
    </location>
</feature>
<dbReference type="GO" id="GO:0005634">
    <property type="term" value="C:nucleus"/>
    <property type="evidence" value="ECO:0007669"/>
    <property type="project" value="TreeGrafter"/>
</dbReference>
<dbReference type="PANTHER" id="PTHR22847:SF637">
    <property type="entry name" value="WD REPEAT DOMAIN 5B"/>
    <property type="match status" value="1"/>
</dbReference>
<gene>
    <name evidence="4" type="ORF">DBRI00130_LOCUS30136</name>
</gene>
<dbReference type="EMBL" id="HBNS01038626">
    <property type="protein sequence ID" value="CAE4636142.1"/>
    <property type="molecule type" value="Transcribed_RNA"/>
</dbReference>
<keyword evidence="2" id="KW-0677">Repeat</keyword>
<dbReference type="InterPro" id="IPR020472">
    <property type="entry name" value="WD40_PAC1"/>
</dbReference>
<evidence type="ECO:0000256" key="1">
    <source>
        <dbReference type="ARBA" id="ARBA00022574"/>
    </source>
</evidence>
<name>A0A7S4S906_9STRA</name>
<dbReference type="PROSITE" id="PS50082">
    <property type="entry name" value="WD_REPEATS_2"/>
    <property type="match status" value="7"/>
</dbReference>
<feature type="repeat" description="WD" evidence="3">
    <location>
        <begin position="499"/>
        <end position="538"/>
    </location>
</feature>
<dbReference type="PRINTS" id="PR00320">
    <property type="entry name" value="GPROTEINBRPT"/>
</dbReference>
<dbReference type="GO" id="GO:1990234">
    <property type="term" value="C:transferase complex"/>
    <property type="evidence" value="ECO:0007669"/>
    <property type="project" value="UniProtKB-ARBA"/>
</dbReference>
<dbReference type="InterPro" id="IPR036322">
    <property type="entry name" value="WD40_repeat_dom_sf"/>
</dbReference>
<organism evidence="4">
    <name type="scientific">Ditylum brightwellii</name>
    <dbReference type="NCBI Taxonomy" id="49249"/>
    <lineage>
        <taxon>Eukaryota</taxon>
        <taxon>Sar</taxon>
        <taxon>Stramenopiles</taxon>
        <taxon>Ochrophyta</taxon>
        <taxon>Bacillariophyta</taxon>
        <taxon>Mediophyceae</taxon>
        <taxon>Lithodesmiophycidae</taxon>
        <taxon>Lithodesmiales</taxon>
        <taxon>Lithodesmiaceae</taxon>
        <taxon>Ditylum</taxon>
    </lineage>
</organism>
<evidence type="ECO:0000313" key="4">
    <source>
        <dbReference type="EMBL" id="CAE4636142.1"/>
    </source>
</evidence>
<dbReference type="Gene3D" id="2.130.10.10">
    <property type="entry name" value="YVTN repeat-like/Quinoprotein amine dehydrogenase"/>
    <property type="match status" value="3"/>
</dbReference>
<feature type="repeat" description="WD" evidence="3">
    <location>
        <begin position="415"/>
        <end position="456"/>
    </location>
</feature>
<dbReference type="PROSITE" id="PS00678">
    <property type="entry name" value="WD_REPEATS_1"/>
    <property type="match status" value="7"/>
</dbReference>
<proteinExistence type="predicted"/>
<dbReference type="PANTHER" id="PTHR22847">
    <property type="entry name" value="WD40 REPEAT PROTEIN"/>
    <property type="match status" value="1"/>
</dbReference>
<reference evidence="4" key="1">
    <citation type="submission" date="2021-01" db="EMBL/GenBank/DDBJ databases">
        <authorList>
            <person name="Corre E."/>
            <person name="Pelletier E."/>
            <person name="Niang G."/>
            <person name="Scheremetjew M."/>
            <person name="Finn R."/>
            <person name="Kale V."/>
            <person name="Holt S."/>
            <person name="Cochrane G."/>
            <person name="Meng A."/>
            <person name="Brown T."/>
            <person name="Cohen L."/>
        </authorList>
    </citation>
    <scope>NUCLEOTIDE SEQUENCE</scope>
    <source>
        <strain evidence="4">GSO104</strain>
    </source>
</reference>
<dbReference type="AlphaFoldDB" id="A0A7S4S906"/>
<dbReference type="InterPro" id="IPR015943">
    <property type="entry name" value="WD40/YVTN_repeat-like_dom_sf"/>
</dbReference>
<feature type="repeat" description="WD" evidence="3">
    <location>
        <begin position="331"/>
        <end position="372"/>
    </location>
</feature>